<name>A0A6J5KDY9_9BURK</name>
<gene>
    <name evidence="1" type="ORF">LMG9964_05882</name>
</gene>
<dbReference type="Proteomes" id="UP000494102">
    <property type="component" value="Unassembled WGS sequence"/>
</dbReference>
<protein>
    <recommendedName>
        <fullName evidence="3">TIGR02594 family protein</fullName>
    </recommendedName>
</protein>
<organism evidence="1 2">
    <name type="scientific">Paraburkholderia phenoliruptrix</name>
    <dbReference type="NCBI Taxonomy" id="252970"/>
    <lineage>
        <taxon>Bacteria</taxon>
        <taxon>Pseudomonadati</taxon>
        <taxon>Pseudomonadota</taxon>
        <taxon>Betaproteobacteria</taxon>
        <taxon>Burkholderiales</taxon>
        <taxon>Burkholderiaceae</taxon>
        <taxon>Paraburkholderia</taxon>
    </lineage>
</organism>
<evidence type="ECO:0008006" key="3">
    <source>
        <dbReference type="Google" id="ProtNLM"/>
    </source>
</evidence>
<dbReference type="EMBL" id="CADILN010000013">
    <property type="protein sequence ID" value="CAB4052196.1"/>
    <property type="molecule type" value="Genomic_DNA"/>
</dbReference>
<dbReference type="NCBIfam" id="TIGR02594">
    <property type="entry name" value="TIGR02594 family protein"/>
    <property type="match status" value="1"/>
</dbReference>
<sequence>MSIAIKEAERWGGADESVITKTMNYHDLVDNQNWIKSLNGSANAWCAAFVNWVMKQDGRGMVTKRDDRHRARKFVGDPNFPPIKEPVYGCIAVLANLEHVMFVYGYDSKSKKLVVLGGNQGGHGTFGGTIDFTDFPKSAMHGFYVPLTYLPFAQEEIKKGAQLPEANAEELNKLHHIKDPKGHGTR</sequence>
<evidence type="ECO:0000313" key="1">
    <source>
        <dbReference type="EMBL" id="CAB4052196.1"/>
    </source>
</evidence>
<proteinExistence type="predicted"/>
<dbReference type="InterPro" id="IPR013423">
    <property type="entry name" value="CHP02594"/>
</dbReference>
<accession>A0A6J5KDY9</accession>
<reference evidence="1 2" key="1">
    <citation type="submission" date="2020-04" db="EMBL/GenBank/DDBJ databases">
        <authorList>
            <person name="De Canck E."/>
        </authorList>
    </citation>
    <scope>NUCLEOTIDE SEQUENCE [LARGE SCALE GENOMIC DNA]</scope>
    <source>
        <strain evidence="1 2">LMG 9964</strain>
    </source>
</reference>
<dbReference type="GeneID" id="27795273"/>
<evidence type="ECO:0000313" key="2">
    <source>
        <dbReference type="Proteomes" id="UP000494102"/>
    </source>
</evidence>
<dbReference type="AlphaFoldDB" id="A0A6J5KDY9"/>
<dbReference type="RefSeq" id="WP_015001347.1">
    <property type="nucleotide sequence ID" value="NZ_CADILN010000013.1"/>
</dbReference>